<dbReference type="InterPro" id="IPR007452">
    <property type="entry name" value="TamB_C"/>
</dbReference>
<dbReference type="EMBL" id="JAAGRQ010000067">
    <property type="protein sequence ID" value="NDY57908.1"/>
    <property type="molecule type" value="Genomic_DNA"/>
</dbReference>
<keyword evidence="9" id="KW-1185">Reference proteome</keyword>
<dbReference type="PANTHER" id="PTHR36985:SF1">
    <property type="entry name" value="TRANSLOCATION AND ASSEMBLY MODULE SUBUNIT TAMB"/>
    <property type="match status" value="1"/>
</dbReference>
<evidence type="ECO:0000259" key="7">
    <source>
        <dbReference type="Pfam" id="PF04357"/>
    </source>
</evidence>
<dbReference type="GO" id="GO:0097347">
    <property type="term" value="C:TAM protein secretion complex"/>
    <property type="evidence" value="ECO:0007669"/>
    <property type="project" value="TreeGrafter"/>
</dbReference>
<evidence type="ECO:0000256" key="1">
    <source>
        <dbReference type="ARBA" id="ARBA00004167"/>
    </source>
</evidence>
<dbReference type="Proteomes" id="UP000469724">
    <property type="component" value="Unassembled WGS sequence"/>
</dbReference>
<comment type="subcellular location">
    <subcellularLocation>
        <location evidence="1">Membrane</location>
        <topology evidence="1">Single-pass membrane protein</topology>
    </subcellularLocation>
</comment>
<feature type="domain" description="Translocation and assembly module TamB C-terminal" evidence="7">
    <location>
        <begin position="1141"/>
        <end position="1492"/>
    </location>
</feature>
<evidence type="ECO:0000256" key="6">
    <source>
        <dbReference type="SAM" id="Phobius"/>
    </source>
</evidence>
<protein>
    <recommendedName>
        <fullName evidence="7">Translocation and assembly module TamB C-terminal domain-containing protein</fullName>
    </recommendedName>
</protein>
<dbReference type="GO" id="GO:0005886">
    <property type="term" value="C:plasma membrane"/>
    <property type="evidence" value="ECO:0007669"/>
    <property type="project" value="InterPro"/>
</dbReference>
<evidence type="ECO:0000313" key="9">
    <source>
        <dbReference type="Proteomes" id="UP000469724"/>
    </source>
</evidence>
<dbReference type="GO" id="GO:0009306">
    <property type="term" value="P:protein secretion"/>
    <property type="evidence" value="ECO:0007669"/>
    <property type="project" value="InterPro"/>
</dbReference>
<evidence type="ECO:0000256" key="5">
    <source>
        <dbReference type="SAM" id="MobiDB-lite"/>
    </source>
</evidence>
<comment type="caution">
    <text evidence="8">The sequence shown here is derived from an EMBL/GenBank/DDBJ whole genome shotgun (WGS) entry which is preliminary data.</text>
</comment>
<sequence>DQPPAAPPSRARRAGRLALFAVMGVLFAVVLLFAGIQTGPGRTGLCRLLERAVAATPGLTARIDGLEGFLPFSVRVGTIALMDHAGPWLVVADARLDWSLWALFTGRVEITEISAGIVRVLRTPDLPPDEEPVAMVWPPTPPGLPPILVERLAVNRLILDAPISGERTETAIAGRMSERGGLVEALLRADRRDGPKAFARLTCRADLAAWSLAVDLSAEETPGGPLGLALDPSGADCRRGPLVVALAGEGPLADWTGRLTARLADRPLVESDVSLRVPLAAKARARLALTGFAAPLPGMLPPNAAAVAERIDFSLAGGTVLGTDAIFVDPSWVTVGPARLEVSGQTDPDAGSMGLDASLNIPNLAPLASLAGEIGGAFSARLTASGDLNRPTARLTLAARDVQTPQAGMSSAALSFDFSPVADLGPVFPGLGVTGGGQITGLRGPGGALFAGHALVLALDAGLSANMDAAVRSLSVTAGGLAVTAQGDLSRTRPMQAACRITLADLGELATGLGLPLSGAFRADAAVSGQPDGQGIGVELSGGLTGLSAAGEPAAALIAHLFGQSPTFSAKARIEGQAITVPELALSGKNLRLAAEARADLAGRTIASTTTLDLPDLEALSPAAGLPLRGGLDLAATLSGRLDSPDAAADIRLSGLRIGDMPAASGDIRLTASDLAGQLRGRVAATAAVGGERLGLEAEVAMPPGRVEVSGLTLSGPGAKMTGQARLALDSGLLSGNLSGSSADLGRLGAMLGSSLSGSFALDARFAAQGGGQGVTASLTGKGLGLPGATVAAVSLSAELSDVLRSPRGKLSLTASGAKAPGATVSSLEVTASGRDGKGLDFSIQSAAALDAVGPIRCDMAGRAAPGPDGLGLELTRLAAKVADLPVTLQQKAALILAGDRLSVTGLRLGLGKTLLAADGGYNAQKADLKVTVTDVSLPELAAFGAPGMTGTARAEARVSGSGTRPEASLRLTAQGIGMPVGAAGAAGAGRRGGHGGQGGQSGSPSLAVDVTASVGQGGIQAALAASGLGKAPLAARVALPARFSLTPFAFETPPDGALSGSLTADVELADFAALLAQANTRATGRLTADMSVTGALATPVLSGKAGLSGGTVENADTGMRLKDLHLAVEASGRQIRLVDLSAKDYGKGTMRVSGQADLSPGEGFSLDMAAVLSALTVADMDLAKATLSGEVAASGKGSALAVKGKLFVGPAQVNIPSRLPPDVSQVAVVEINNPAAPPPSEKRKAAAPAVASDMSLDVTVGVGNGVYVRGMGLESEWQGEVAVRGTAAAPHVTGGVHTLQGGGVEFFGRRLELVKGRVSFSGGTPPDPELDVEASIAASDATCGVVVTGSASAPKITLTSDPPLPRDEILARILFGQSAGTITAFQGLQMAQAGAALMSGGGTSLDLLSRTRRLAGLDELDFVPGQGGLESTRLRAAKYLAKGVKVTVDQGAAADSGSVAVEVDITPNISLESKVGADSNQGVGVNWKWDY</sequence>
<feature type="region of interest" description="Disordered" evidence="5">
    <location>
        <begin position="985"/>
        <end position="1005"/>
    </location>
</feature>
<feature type="compositionally biased region" description="Gly residues" evidence="5">
    <location>
        <begin position="985"/>
        <end position="1002"/>
    </location>
</feature>
<evidence type="ECO:0000256" key="2">
    <source>
        <dbReference type="ARBA" id="ARBA00022692"/>
    </source>
</evidence>
<keyword evidence="2 6" id="KW-0812">Transmembrane</keyword>
<name>A0A7K3NNY6_9BACT</name>
<accession>A0A7K3NNY6</accession>
<evidence type="ECO:0000313" key="8">
    <source>
        <dbReference type="EMBL" id="NDY57908.1"/>
    </source>
</evidence>
<keyword evidence="4 6" id="KW-0472">Membrane</keyword>
<dbReference type="Pfam" id="PF04357">
    <property type="entry name" value="TamB"/>
    <property type="match status" value="1"/>
</dbReference>
<proteinExistence type="predicted"/>
<evidence type="ECO:0000256" key="4">
    <source>
        <dbReference type="ARBA" id="ARBA00023136"/>
    </source>
</evidence>
<organism evidence="8 9">
    <name type="scientific">Desulfolutivibrio sulfodismutans</name>
    <dbReference type="NCBI Taxonomy" id="63561"/>
    <lineage>
        <taxon>Bacteria</taxon>
        <taxon>Pseudomonadati</taxon>
        <taxon>Thermodesulfobacteriota</taxon>
        <taxon>Desulfovibrionia</taxon>
        <taxon>Desulfovibrionales</taxon>
        <taxon>Desulfovibrionaceae</taxon>
        <taxon>Desulfolutivibrio</taxon>
    </lineage>
</organism>
<feature type="transmembrane region" description="Helical" evidence="6">
    <location>
        <begin position="17"/>
        <end position="36"/>
    </location>
</feature>
<feature type="non-terminal residue" evidence="8">
    <location>
        <position position="1"/>
    </location>
</feature>
<dbReference type="PANTHER" id="PTHR36985">
    <property type="entry name" value="TRANSLOCATION AND ASSEMBLY MODULE SUBUNIT TAMB"/>
    <property type="match status" value="1"/>
</dbReference>
<evidence type="ECO:0000256" key="3">
    <source>
        <dbReference type="ARBA" id="ARBA00022989"/>
    </source>
</evidence>
<keyword evidence="3 6" id="KW-1133">Transmembrane helix</keyword>
<reference evidence="8 9" key="1">
    <citation type="submission" date="2020-02" db="EMBL/GenBank/DDBJ databases">
        <title>Comparative genomics of sulfur disproportionating microorganisms.</title>
        <authorList>
            <person name="Ward L.M."/>
            <person name="Bertran E."/>
            <person name="Johnston D.T."/>
        </authorList>
    </citation>
    <scope>NUCLEOTIDE SEQUENCE [LARGE SCALE GENOMIC DNA]</scope>
    <source>
        <strain evidence="8 9">DSM 3696</strain>
    </source>
</reference>
<gene>
    <name evidence="8" type="ORF">G3N56_14325</name>
</gene>
<dbReference type="RefSeq" id="WP_163302984.1">
    <property type="nucleotide sequence ID" value="NZ_JAAGRQ010000067.1"/>
</dbReference>